<keyword evidence="1" id="KW-0472">Membrane</keyword>
<keyword evidence="3" id="KW-1185">Reference proteome</keyword>
<keyword evidence="1" id="KW-1133">Transmembrane helix</keyword>
<name>A0A1H9KNJ0_9FLAO</name>
<organism evidence="2 3">
    <name type="scientific">Hyunsoonleella jejuensis</name>
    <dbReference type="NCBI Taxonomy" id="419940"/>
    <lineage>
        <taxon>Bacteria</taxon>
        <taxon>Pseudomonadati</taxon>
        <taxon>Bacteroidota</taxon>
        <taxon>Flavobacteriia</taxon>
        <taxon>Flavobacteriales</taxon>
        <taxon>Flavobacteriaceae</taxon>
    </lineage>
</organism>
<gene>
    <name evidence="2" type="ORF">SAMN05421824_2818</name>
</gene>
<sequence length="111" mass="11862">MCMLCLTIGVCHSQMISGDDKLHFGAGAVISGCTYAVVYSVTKNKKKAFWYSLGASTIAGLAKEVRDSGQQNNKFDTGEWIATTAGGLTVSTTISLFNGKGKRRKNAFLTD</sequence>
<evidence type="ECO:0000256" key="1">
    <source>
        <dbReference type="SAM" id="Phobius"/>
    </source>
</evidence>
<feature type="transmembrane region" description="Helical" evidence="1">
    <location>
        <begin position="23"/>
        <end position="42"/>
    </location>
</feature>
<dbReference type="EMBL" id="FOFN01000004">
    <property type="protein sequence ID" value="SER00487.1"/>
    <property type="molecule type" value="Genomic_DNA"/>
</dbReference>
<accession>A0A1H9KNJ0</accession>
<reference evidence="2 3" key="1">
    <citation type="submission" date="2016-10" db="EMBL/GenBank/DDBJ databases">
        <authorList>
            <person name="de Groot N.N."/>
        </authorList>
    </citation>
    <scope>NUCLEOTIDE SEQUENCE [LARGE SCALE GENOMIC DNA]</scope>
    <source>
        <strain evidence="2 3">DSM 21035</strain>
    </source>
</reference>
<dbReference type="AlphaFoldDB" id="A0A1H9KNJ0"/>
<proteinExistence type="predicted"/>
<keyword evidence="1" id="KW-0812">Transmembrane</keyword>
<evidence type="ECO:0000313" key="2">
    <source>
        <dbReference type="EMBL" id="SER00487.1"/>
    </source>
</evidence>
<protein>
    <submittedName>
        <fullName evidence="2">Uncharacterized protein</fullName>
    </submittedName>
</protein>
<evidence type="ECO:0000313" key="3">
    <source>
        <dbReference type="Proteomes" id="UP000198999"/>
    </source>
</evidence>
<dbReference type="Proteomes" id="UP000198999">
    <property type="component" value="Unassembled WGS sequence"/>
</dbReference>